<dbReference type="Proteomes" id="UP001500359">
    <property type="component" value="Unassembled WGS sequence"/>
</dbReference>
<evidence type="ECO:0000313" key="3">
    <source>
        <dbReference type="Proteomes" id="UP001500359"/>
    </source>
</evidence>
<feature type="transmembrane region" description="Helical" evidence="1">
    <location>
        <begin position="160"/>
        <end position="181"/>
    </location>
</feature>
<feature type="transmembrane region" description="Helical" evidence="1">
    <location>
        <begin position="33"/>
        <end position="52"/>
    </location>
</feature>
<protein>
    <recommendedName>
        <fullName evidence="4">High-affinity iron transporter</fullName>
    </recommendedName>
</protein>
<keyword evidence="1" id="KW-1133">Transmembrane helix</keyword>
<organism evidence="2 3">
    <name type="scientific">Aliiglaciecola litoralis</name>
    <dbReference type="NCBI Taxonomy" id="582857"/>
    <lineage>
        <taxon>Bacteria</taxon>
        <taxon>Pseudomonadati</taxon>
        <taxon>Pseudomonadota</taxon>
        <taxon>Gammaproteobacteria</taxon>
        <taxon>Alteromonadales</taxon>
        <taxon>Alteromonadaceae</taxon>
        <taxon>Aliiglaciecola</taxon>
    </lineage>
</organism>
<reference evidence="2 3" key="1">
    <citation type="journal article" date="2019" name="Int. J. Syst. Evol. Microbiol.">
        <title>The Global Catalogue of Microorganisms (GCM) 10K type strain sequencing project: providing services to taxonomists for standard genome sequencing and annotation.</title>
        <authorList>
            <consortium name="The Broad Institute Genomics Platform"/>
            <consortium name="The Broad Institute Genome Sequencing Center for Infectious Disease"/>
            <person name="Wu L."/>
            <person name="Ma J."/>
        </authorList>
    </citation>
    <scope>NUCLEOTIDE SEQUENCE [LARGE SCALE GENOMIC DNA]</scope>
    <source>
        <strain evidence="2 3">JCM 15896</strain>
    </source>
</reference>
<evidence type="ECO:0000256" key="1">
    <source>
        <dbReference type="SAM" id="Phobius"/>
    </source>
</evidence>
<feature type="transmembrane region" description="Helical" evidence="1">
    <location>
        <begin position="64"/>
        <end position="83"/>
    </location>
</feature>
<sequence length="256" mass="28218">MLTNTVVFFLRDALPIFWSIALLSLLVADKRKWMISGGIAGSILCVILSLSIPKVSAMLDGSGYELLHIALMLVNYVIFSWLYCAHENFDNGNDLWIAAALALACMIALNATNGMMFFASFWQPAGANQVLLLGALLGLGICASVAMLLVLLLDPIEQKAFARILLLLFAAGQVSQVANLLQQIDWFSSEQLWSTRQWVSDENELGQFLATLFGYNSSPTIALTLFFIIALVTPLLVRRTCSARLQNNLEQNHETD</sequence>
<dbReference type="RefSeq" id="WP_343857562.1">
    <property type="nucleotide sequence ID" value="NZ_BAAAFD010000002.1"/>
</dbReference>
<evidence type="ECO:0008006" key="4">
    <source>
        <dbReference type="Google" id="ProtNLM"/>
    </source>
</evidence>
<feature type="transmembrane region" description="Helical" evidence="1">
    <location>
        <begin position="130"/>
        <end position="153"/>
    </location>
</feature>
<keyword evidence="3" id="KW-1185">Reference proteome</keyword>
<dbReference type="EMBL" id="BAAAFD010000002">
    <property type="protein sequence ID" value="GAA0854811.1"/>
    <property type="molecule type" value="Genomic_DNA"/>
</dbReference>
<accession>A0ABN1LEV7</accession>
<keyword evidence="1" id="KW-0472">Membrane</keyword>
<feature type="transmembrane region" description="Helical" evidence="1">
    <location>
        <begin position="6"/>
        <end position="26"/>
    </location>
</feature>
<comment type="caution">
    <text evidence="2">The sequence shown here is derived from an EMBL/GenBank/DDBJ whole genome shotgun (WGS) entry which is preliminary data.</text>
</comment>
<feature type="transmembrane region" description="Helical" evidence="1">
    <location>
        <begin position="220"/>
        <end position="237"/>
    </location>
</feature>
<gene>
    <name evidence="2" type="ORF">GCM10009114_11970</name>
</gene>
<name>A0ABN1LEV7_9ALTE</name>
<evidence type="ECO:0000313" key="2">
    <source>
        <dbReference type="EMBL" id="GAA0854811.1"/>
    </source>
</evidence>
<keyword evidence="1" id="KW-0812">Transmembrane</keyword>
<feature type="transmembrane region" description="Helical" evidence="1">
    <location>
        <begin position="95"/>
        <end position="118"/>
    </location>
</feature>
<proteinExistence type="predicted"/>